<accession>A0AAU7X8Q6</accession>
<proteinExistence type="predicted"/>
<dbReference type="Pfam" id="PF00300">
    <property type="entry name" value="His_Phos_1"/>
    <property type="match status" value="1"/>
</dbReference>
<evidence type="ECO:0000256" key="1">
    <source>
        <dbReference type="SAM" id="MobiDB-lite"/>
    </source>
</evidence>
<dbReference type="CDD" id="cd07067">
    <property type="entry name" value="HP_PGM_like"/>
    <property type="match status" value="1"/>
</dbReference>
<dbReference type="SUPFAM" id="SSF53254">
    <property type="entry name" value="Phosphoglycerate mutase-like"/>
    <property type="match status" value="1"/>
</dbReference>
<evidence type="ECO:0000313" key="2">
    <source>
        <dbReference type="EMBL" id="XBY43836.1"/>
    </source>
</evidence>
<protein>
    <submittedName>
        <fullName evidence="2">Histidine phosphatase family protein</fullName>
    </submittedName>
</protein>
<organism evidence="2">
    <name type="scientific">Methyloraptor flagellatus</name>
    <dbReference type="NCBI Taxonomy" id="3162530"/>
    <lineage>
        <taxon>Bacteria</taxon>
        <taxon>Pseudomonadati</taxon>
        <taxon>Pseudomonadota</taxon>
        <taxon>Alphaproteobacteria</taxon>
        <taxon>Hyphomicrobiales</taxon>
        <taxon>Ancalomicrobiaceae</taxon>
        <taxon>Methyloraptor</taxon>
    </lineage>
</organism>
<dbReference type="InterPro" id="IPR029033">
    <property type="entry name" value="His_PPase_superfam"/>
</dbReference>
<name>A0AAU7X8Q6_9HYPH</name>
<dbReference type="AlphaFoldDB" id="A0AAU7X8Q6"/>
<dbReference type="EMBL" id="CP158568">
    <property type="protein sequence ID" value="XBY43836.1"/>
    <property type="molecule type" value="Genomic_DNA"/>
</dbReference>
<reference evidence="2" key="1">
    <citation type="submission" date="2024-06" db="EMBL/GenBank/DDBJ databases">
        <title>Methylostella associata gen. nov., sp. nov., a novel Ancalomicrobiaceae-affiliated facultatively methylotrophic bacteria that feed on methanotrophs of the genus Methylococcus.</title>
        <authorList>
            <person name="Saltykova V."/>
            <person name="Danilova O.V."/>
            <person name="Oshkin I.Y."/>
            <person name="Belova S.E."/>
            <person name="Pimenov N.V."/>
            <person name="Dedysh S.N."/>
        </authorList>
    </citation>
    <scope>NUCLEOTIDE SEQUENCE</scope>
    <source>
        <strain evidence="2">S20</strain>
    </source>
</reference>
<feature type="region of interest" description="Disordered" evidence="1">
    <location>
        <begin position="1"/>
        <end position="22"/>
    </location>
</feature>
<dbReference type="KEGG" id="mflg:ABS361_17465"/>
<dbReference type="RefSeq" id="WP_407048935.1">
    <property type="nucleotide sequence ID" value="NZ_CP158568.1"/>
</dbReference>
<gene>
    <name evidence="2" type="ORF">ABS361_17465</name>
</gene>
<sequence length="213" mass="22917">MPSDLAADSAASVQTGGSARPARVHYVTHPQVAIDPAVPVPRWGLSELGRERTRRAAGCRWASRAGRIFASEEVKAIETAALIAEPLGLAIEIRRRMHENDRSATGFLPPPLFEATADRFFAAPDLSIDGWERAIDAQARIVAAVTAAIDEEPGDGDLIFIGHGAVGTLLFCKLAGLPIDRRHDQPAGGGNRFAFERASGRILHGWVPFDHDD</sequence>
<dbReference type="Gene3D" id="3.40.50.1240">
    <property type="entry name" value="Phosphoglycerate mutase-like"/>
    <property type="match status" value="1"/>
</dbReference>
<dbReference type="InterPro" id="IPR013078">
    <property type="entry name" value="His_Pase_superF_clade-1"/>
</dbReference>